<keyword evidence="2" id="KW-1185">Reference proteome</keyword>
<name>A0A369PXD0_9SPHI</name>
<reference evidence="1 2" key="1">
    <citation type="submission" date="2018-07" db="EMBL/GenBank/DDBJ databases">
        <title>Pedobacter sp. nov., isolated from soil.</title>
        <authorList>
            <person name="Zhou L.Y."/>
            <person name="Du Z.J."/>
        </authorList>
    </citation>
    <scope>NUCLEOTIDE SEQUENCE [LARGE SCALE GENOMIC DNA]</scope>
    <source>
        <strain evidence="1 2">JDX94</strain>
    </source>
</reference>
<dbReference type="GO" id="GO:0004180">
    <property type="term" value="F:carboxypeptidase activity"/>
    <property type="evidence" value="ECO:0007669"/>
    <property type="project" value="UniProtKB-KW"/>
</dbReference>
<gene>
    <name evidence="1" type="ORF">DU508_06950</name>
</gene>
<comment type="caution">
    <text evidence="1">The sequence shown here is derived from an EMBL/GenBank/DDBJ whole genome shotgun (WGS) entry which is preliminary data.</text>
</comment>
<dbReference type="Gene3D" id="2.60.40.1120">
    <property type="entry name" value="Carboxypeptidase-like, regulatory domain"/>
    <property type="match status" value="1"/>
</dbReference>
<dbReference type="AlphaFoldDB" id="A0A369PXD0"/>
<proteinExistence type="predicted"/>
<dbReference type="Proteomes" id="UP000253961">
    <property type="component" value="Unassembled WGS sequence"/>
</dbReference>
<sequence>MIKDLLKKYFIGIFLILFTIPSVLFAQSMLMGKVLNEQNMQPVQNASVYFNNTQVGTITNEKGQFKLYSKRLYSDLIVSAVGYEKAIININGNNSTYTVLLKEKSNELIEVTIGTGKNDWKKWGDLFFRLLLGKDHNAAYCKILNPEDVKFYYDESNHYLEISSNKPILIKHLGLDCTLHVDIDKFTYDFLKDELDYHSGIYYSNIDAKPIKKINTFLKNSYLGSKMHFFRSLYSNTLEEENFQLYRYSSIKNINKENAFRAVQLYKAKKIAAGAKGHDLLKLSDYPDSAEYYRKLLMQDDVLKWDTTRVNYREYLTFDSLNNKMIFKFSDTLMVLYKRDNNLAYNITRQHVSSGLGAISLIELKTLLCLTNQEGVIIDPAGFALPNVLLMIGNMGDRRLAHQLPYDFIYSP</sequence>
<dbReference type="OrthoDB" id="787688at2"/>
<dbReference type="Pfam" id="PF13715">
    <property type="entry name" value="CarbopepD_reg_2"/>
    <property type="match status" value="1"/>
</dbReference>
<protein>
    <submittedName>
        <fullName evidence="1">Carboxypeptidase-like regulatory domain-containing protein</fullName>
    </submittedName>
</protein>
<accession>A0A369PXD0</accession>
<evidence type="ECO:0000313" key="2">
    <source>
        <dbReference type="Proteomes" id="UP000253961"/>
    </source>
</evidence>
<organism evidence="1 2">
    <name type="scientific">Pedobacter chinensis</name>
    <dbReference type="NCBI Taxonomy" id="2282421"/>
    <lineage>
        <taxon>Bacteria</taxon>
        <taxon>Pseudomonadati</taxon>
        <taxon>Bacteroidota</taxon>
        <taxon>Sphingobacteriia</taxon>
        <taxon>Sphingobacteriales</taxon>
        <taxon>Sphingobacteriaceae</taxon>
        <taxon>Pedobacter</taxon>
    </lineage>
</organism>
<dbReference type="EMBL" id="QPKV01000003">
    <property type="protein sequence ID" value="RDC56932.1"/>
    <property type="molecule type" value="Genomic_DNA"/>
</dbReference>
<dbReference type="InterPro" id="IPR008969">
    <property type="entry name" value="CarboxyPept-like_regulatory"/>
</dbReference>
<dbReference type="SUPFAM" id="SSF49464">
    <property type="entry name" value="Carboxypeptidase regulatory domain-like"/>
    <property type="match status" value="1"/>
</dbReference>
<dbReference type="RefSeq" id="WP_115402116.1">
    <property type="nucleotide sequence ID" value="NZ_QPKV01000003.1"/>
</dbReference>
<keyword evidence="1" id="KW-0121">Carboxypeptidase</keyword>
<keyword evidence="1" id="KW-0378">Hydrolase</keyword>
<evidence type="ECO:0000313" key="1">
    <source>
        <dbReference type="EMBL" id="RDC56932.1"/>
    </source>
</evidence>
<keyword evidence="1" id="KW-0645">Protease</keyword>